<keyword evidence="5" id="KW-0132">Cell division</keyword>
<evidence type="ECO:0000256" key="2">
    <source>
        <dbReference type="ARBA" id="ARBA00022741"/>
    </source>
</evidence>
<evidence type="ECO:0000259" key="4">
    <source>
        <dbReference type="PROSITE" id="PS50893"/>
    </source>
</evidence>
<dbReference type="PROSITE" id="PS50893">
    <property type="entry name" value="ABC_TRANSPORTER_2"/>
    <property type="match status" value="1"/>
</dbReference>
<dbReference type="InterPro" id="IPR003593">
    <property type="entry name" value="AAA+_ATPase"/>
</dbReference>
<keyword evidence="5" id="KW-0131">Cell cycle</keyword>
<dbReference type="InterPro" id="IPR003439">
    <property type="entry name" value="ABC_transporter-like_ATP-bd"/>
</dbReference>
<dbReference type="PANTHER" id="PTHR24220">
    <property type="entry name" value="IMPORT ATP-BINDING PROTEIN"/>
    <property type="match status" value="1"/>
</dbReference>
<gene>
    <name evidence="5" type="ORF">COT52_01265</name>
</gene>
<proteinExistence type="inferred from homology"/>
<dbReference type="PROSITE" id="PS00211">
    <property type="entry name" value="ABC_TRANSPORTER_1"/>
    <property type="match status" value="1"/>
</dbReference>
<dbReference type="GO" id="GO:0005886">
    <property type="term" value="C:plasma membrane"/>
    <property type="evidence" value="ECO:0007669"/>
    <property type="project" value="UniProtKB-ARBA"/>
</dbReference>
<dbReference type="GO" id="GO:0005524">
    <property type="term" value="F:ATP binding"/>
    <property type="evidence" value="ECO:0007669"/>
    <property type="project" value="UniProtKB-KW"/>
</dbReference>
<dbReference type="GO" id="GO:0016887">
    <property type="term" value="F:ATP hydrolysis activity"/>
    <property type="evidence" value="ECO:0007669"/>
    <property type="project" value="InterPro"/>
</dbReference>
<dbReference type="PANTHER" id="PTHR24220:SF470">
    <property type="entry name" value="CELL DIVISION ATP-BINDING PROTEIN FTSE"/>
    <property type="match status" value="1"/>
</dbReference>
<dbReference type="InterPro" id="IPR015854">
    <property type="entry name" value="ABC_transpr_LolD-like"/>
</dbReference>
<accession>A0A2H0X7N9</accession>
<dbReference type="EMBL" id="PEYW01000016">
    <property type="protein sequence ID" value="PIS20922.1"/>
    <property type="molecule type" value="Genomic_DNA"/>
</dbReference>
<comment type="caution">
    <text evidence="5">The sequence shown here is derived from an EMBL/GenBank/DDBJ whole genome shotgun (WGS) entry which is preliminary data.</text>
</comment>
<feature type="domain" description="ABC transporter" evidence="4">
    <location>
        <begin position="2"/>
        <end position="218"/>
    </location>
</feature>
<dbReference type="GO" id="GO:0022857">
    <property type="term" value="F:transmembrane transporter activity"/>
    <property type="evidence" value="ECO:0007669"/>
    <property type="project" value="TreeGrafter"/>
</dbReference>
<dbReference type="FunFam" id="3.40.50.300:FF:000056">
    <property type="entry name" value="Cell division ATP-binding protein FtsE"/>
    <property type="match status" value="1"/>
</dbReference>
<dbReference type="InterPro" id="IPR017871">
    <property type="entry name" value="ABC_transporter-like_CS"/>
</dbReference>
<comment type="similarity">
    <text evidence="1">Belongs to the ABC transporter superfamily.</text>
</comment>
<dbReference type="GO" id="GO:0051301">
    <property type="term" value="P:cell division"/>
    <property type="evidence" value="ECO:0007669"/>
    <property type="project" value="UniProtKB-KW"/>
</dbReference>
<keyword evidence="2" id="KW-0547">Nucleotide-binding</keyword>
<protein>
    <submittedName>
        <fullName evidence="5">Cell division ATP-binding protein FtsE</fullName>
    </submittedName>
</protein>
<name>A0A2H0X7N9_UNCKA</name>
<organism evidence="5 6">
    <name type="scientific">candidate division WWE3 bacterium CG08_land_8_20_14_0_20_43_13</name>
    <dbReference type="NCBI Taxonomy" id="1975087"/>
    <lineage>
        <taxon>Bacteria</taxon>
        <taxon>Katanobacteria</taxon>
    </lineage>
</organism>
<dbReference type="SMART" id="SM00382">
    <property type="entry name" value="AAA"/>
    <property type="match status" value="1"/>
</dbReference>
<evidence type="ECO:0000313" key="5">
    <source>
        <dbReference type="EMBL" id="PIS20922.1"/>
    </source>
</evidence>
<evidence type="ECO:0000256" key="3">
    <source>
        <dbReference type="ARBA" id="ARBA00022840"/>
    </source>
</evidence>
<reference evidence="6" key="1">
    <citation type="submission" date="2017-09" db="EMBL/GenBank/DDBJ databases">
        <title>Depth-based differentiation of microbial function through sediment-hosted aquifers and enrichment of novel symbionts in the deep terrestrial subsurface.</title>
        <authorList>
            <person name="Probst A.J."/>
            <person name="Ladd B."/>
            <person name="Jarett J.K."/>
            <person name="Geller-Mcgrath D.E."/>
            <person name="Sieber C.M.K."/>
            <person name="Emerson J.B."/>
            <person name="Anantharaman K."/>
            <person name="Thomas B.C."/>
            <person name="Malmstrom R."/>
            <person name="Stieglmeier M."/>
            <person name="Klingl A."/>
            <person name="Woyke T."/>
            <person name="Ryan C.M."/>
            <person name="Banfield J.F."/>
        </authorList>
    </citation>
    <scope>NUCLEOTIDE SEQUENCE [LARGE SCALE GENOMIC DNA]</scope>
</reference>
<dbReference type="AlphaFoldDB" id="A0A2H0X7N9"/>
<dbReference type="Gene3D" id="3.40.50.300">
    <property type="entry name" value="P-loop containing nucleotide triphosphate hydrolases"/>
    <property type="match status" value="1"/>
</dbReference>
<dbReference type="Proteomes" id="UP000231414">
    <property type="component" value="Unassembled WGS sequence"/>
</dbReference>
<keyword evidence="3 5" id="KW-0067">ATP-binding</keyword>
<evidence type="ECO:0000256" key="1">
    <source>
        <dbReference type="ARBA" id="ARBA00005417"/>
    </source>
</evidence>
<dbReference type="InterPro" id="IPR027417">
    <property type="entry name" value="P-loop_NTPase"/>
</dbReference>
<evidence type="ECO:0000313" key="6">
    <source>
        <dbReference type="Proteomes" id="UP000231414"/>
    </source>
</evidence>
<sequence>MLVFDQVTKKYPNGGFNLDNISFTVTPGEFVFVTGHSGAGKTTLLRLLIRDFLPNHGEIFFGDTNITGLKRRQLPSWRRQVGVVFQNYCLLPLKTAYENLALVLRVGGKTEKEISLIIPSLLETVGLANRQNAFPQELSGGEQQRLAIARAISYNPPLLIADEPAGNLDKDSAWQVFGLFDLVNQWGTTVLVATHDEVLVKKTKKREIRLNNGRLVDS</sequence>
<dbReference type="SUPFAM" id="SSF52540">
    <property type="entry name" value="P-loop containing nucleoside triphosphate hydrolases"/>
    <property type="match status" value="1"/>
</dbReference>
<dbReference type="Pfam" id="PF00005">
    <property type="entry name" value="ABC_tran"/>
    <property type="match status" value="1"/>
</dbReference>